<evidence type="ECO:0000256" key="1">
    <source>
        <dbReference type="ARBA" id="ARBA00022729"/>
    </source>
</evidence>
<evidence type="ECO:0000313" key="6">
    <source>
        <dbReference type="Proteomes" id="UP000235387"/>
    </source>
</evidence>
<keyword evidence="1" id="KW-0732">Signal</keyword>
<accession>A0A2N7L7G3</accession>
<dbReference type="PANTHER" id="PTHR36220">
    <property type="entry name" value="UNNAMED PRODUCT"/>
    <property type="match status" value="1"/>
</dbReference>
<evidence type="ECO:0000256" key="4">
    <source>
        <dbReference type="SAM" id="MobiDB-lite"/>
    </source>
</evidence>
<gene>
    <name evidence="5" type="ORF">BCT23_21730</name>
</gene>
<dbReference type="EMBL" id="MDAL01000036">
    <property type="protein sequence ID" value="PMN89921.1"/>
    <property type="molecule type" value="Genomic_DNA"/>
</dbReference>
<name>A0A2N7L7G3_9GAMM</name>
<dbReference type="SMART" id="SM00191">
    <property type="entry name" value="Int_alpha"/>
    <property type="match status" value="4"/>
</dbReference>
<dbReference type="RefSeq" id="WP_102391616.1">
    <property type="nucleotide sequence ID" value="NZ_MDAL01000036.1"/>
</dbReference>
<dbReference type="InterPro" id="IPR013519">
    <property type="entry name" value="Int_alpha_beta-p"/>
</dbReference>
<evidence type="ECO:0000256" key="3">
    <source>
        <dbReference type="ARBA" id="ARBA00023180"/>
    </source>
</evidence>
<dbReference type="InterPro" id="IPR013517">
    <property type="entry name" value="FG-GAP"/>
</dbReference>
<dbReference type="InterPro" id="IPR011043">
    <property type="entry name" value="Gal_Oxase/kelch_b-propeller"/>
</dbReference>
<evidence type="ECO:0000256" key="2">
    <source>
        <dbReference type="ARBA" id="ARBA00022737"/>
    </source>
</evidence>
<reference evidence="6" key="1">
    <citation type="submission" date="2016-07" db="EMBL/GenBank/DDBJ databases">
        <title>Nontailed viruses are major unrecognized killers of bacteria in the ocean.</title>
        <authorList>
            <person name="Kauffman K."/>
            <person name="Hussain F."/>
            <person name="Yang J."/>
            <person name="Arevalo P."/>
            <person name="Brown J."/>
            <person name="Cutler M."/>
            <person name="Kelly L."/>
            <person name="Polz M.F."/>
        </authorList>
    </citation>
    <scope>NUCLEOTIDE SEQUENCE [LARGE SCALE GENOMIC DNA]</scope>
    <source>
        <strain evidence="6">10N.261.45.A10</strain>
    </source>
</reference>
<dbReference type="PROSITE" id="PS51257">
    <property type="entry name" value="PROKAR_LIPOPROTEIN"/>
    <property type="match status" value="1"/>
</dbReference>
<dbReference type="Gene3D" id="2.130.10.130">
    <property type="entry name" value="Integrin alpha, N-terminal"/>
    <property type="match status" value="3"/>
</dbReference>
<evidence type="ECO:0008006" key="7">
    <source>
        <dbReference type="Google" id="ProtNLM"/>
    </source>
</evidence>
<dbReference type="SUPFAM" id="SSF50965">
    <property type="entry name" value="Galactose oxidase, central domain"/>
    <property type="match status" value="1"/>
</dbReference>
<proteinExistence type="predicted"/>
<feature type="region of interest" description="Disordered" evidence="4">
    <location>
        <begin position="307"/>
        <end position="327"/>
    </location>
</feature>
<dbReference type="AlphaFoldDB" id="A0A2N7L7G3"/>
<comment type="caution">
    <text evidence="5">The sequence shown here is derived from an EMBL/GenBank/DDBJ whole genome shotgun (WGS) entry which is preliminary data.</text>
</comment>
<dbReference type="PANTHER" id="PTHR36220:SF1">
    <property type="entry name" value="GAMMA TUBULIN COMPLEX COMPONENT C-TERMINAL DOMAIN-CONTAINING PROTEIN"/>
    <property type="match status" value="1"/>
</dbReference>
<evidence type="ECO:0000313" key="5">
    <source>
        <dbReference type="EMBL" id="PMN89921.1"/>
    </source>
</evidence>
<sequence length="598" mass="62875">MDTLIKVVLLCPLFLVGCDCEDKKGGIFGSSCSKPPSTPSEETGPLSAFNLTSIEAVAGQSKTLIFSWESSENAESYTLCRKNTALENNCESLSSEITTTQHTITLSEVMVPNLLSDDFFILAMNSTNKLAGSEGNIDFNTYSELTSYIKASTIGDGDRFGGSVTISADGQTLAIGAYYEDSSDANDETNNSASNSGAVYIFTLSNNVWVQQSYLKASNVDVDDEFGVRLSLDANGQTLAVGVPDEDSADQTTPLDNTDTESGAVYIFERSGDSWAQTAYLKASNAEQDDLFGMAVSLSADGETLAVGSIGEDSNDPNNSSDNAAPSSGAVYVFTSSSGVWSETAYLKASNLDSSDSFGSVVALSDDGQVMLVTSPYEASGDPNDASNDTLVASGAAYIFTRSGNAWSEQGYLKASNLEFIDIYGFRGAISGDGETFVVTTTEEDSEDPNDENNNNASSSGAAYVYTVSGGVWSQQAYLKAQDPDVGDFFGSSVDITTDGDRITIGAIGDKSTVFNDPTDNSGATNGAVYVFARSGNIWSQEAFIKANVIDTDDQVGVSVSLSGDGNTLVFGSMLEDSADADDQTNNAFDTAGAVYIF</sequence>
<organism evidence="5 6">
    <name type="scientific">Enterovibrio norvegicus</name>
    <dbReference type="NCBI Taxonomy" id="188144"/>
    <lineage>
        <taxon>Bacteria</taxon>
        <taxon>Pseudomonadati</taxon>
        <taxon>Pseudomonadota</taxon>
        <taxon>Gammaproteobacteria</taxon>
        <taxon>Vibrionales</taxon>
        <taxon>Vibrionaceae</taxon>
        <taxon>Enterovibrio</taxon>
    </lineage>
</organism>
<protein>
    <recommendedName>
        <fullName evidence="7">Integrin</fullName>
    </recommendedName>
</protein>
<feature type="compositionally biased region" description="Low complexity" evidence="4">
    <location>
        <begin position="316"/>
        <end position="327"/>
    </location>
</feature>
<dbReference type="Pfam" id="PF14312">
    <property type="entry name" value="FG-GAP_2"/>
    <property type="match status" value="5"/>
</dbReference>
<keyword evidence="2" id="KW-0677">Repeat</keyword>
<keyword evidence="3" id="KW-0325">Glycoprotein</keyword>
<dbReference type="Proteomes" id="UP000235387">
    <property type="component" value="Unassembled WGS sequence"/>
</dbReference>
<dbReference type="InterPro" id="IPR028994">
    <property type="entry name" value="Integrin_alpha_N"/>
</dbReference>